<dbReference type="AlphaFoldDB" id="A0A558RCW7"/>
<evidence type="ECO:0000313" key="1">
    <source>
        <dbReference type="EMBL" id="TVV77173.1"/>
    </source>
</evidence>
<protein>
    <submittedName>
        <fullName evidence="1">Uncharacterized protein</fullName>
    </submittedName>
</protein>
<organism evidence="1 2">
    <name type="scientific">Alterirhizorhabdus solaris</name>
    <dbReference type="NCBI Taxonomy" id="2529389"/>
    <lineage>
        <taxon>Bacteria</taxon>
        <taxon>Pseudomonadati</taxon>
        <taxon>Pseudomonadota</taxon>
        <taxon>Alphaproteobacteria</taxon>
        <taxon>Sphingomonadales</taxon>
        <taxon>Rhizorhabdaceae</taxon>
        <taxon>Alterirhizorhabdus</taxon>
    </lineage>
</organism>
<comment type="caution">
    <text evidence="1">The sequence shown here is derived from an EMBL/GenBank/DDBJ whole genome shotgun (WGS) entry which is preliminary data.</text>
</comment>
<reference evidence="1 2" key="1">
    <citation type="submission" date="2019-07" db="EMBL/GenBank/DDBJ databases">
        <title>Sphingomonas solaris sp. nov., isolated from a solar panel from Boston, Massachusetts.</title>
        <authorList>
            <person name="Tanner K."/>
            <person name="Pascual J."/>
            <person name="Mancuso C."/>
            <person name="Pereto J."/>
            <person name="Khalil A."/>
            <person name="Vilanova C."/>
        </authorList>
    </citation>
    <scope>NUCLEOTIDE SEQUENCE [LARGE SCALE GENOMIC DNA]</scope>
    <source>
        <strain evidence="1 2">R4DWN</strain>
    </source>
</reference>
<name>A0A558RCW7_9SPHN</name>
<evidence type="ECO:0000313" key="2">
    <source>
        <dbReference type="Proteomes" id="UP000318681"/>
    </source>
</evidence>
<sequence>MGQNETQISQSPYLPVFKMGSDQILPMSGYVPLVSLRLFIMSAFQITFSILSPELDFIIWSRENKETNLDIAQLQRHFEEVLLSPELKSEDRNAVLVAHECVSAMQTICIDWQRIDFPPENISIDNISTD</sequence>
<gene>
    <name evidence="1" type="ORF">FOY91_02280</name>
</gene>
<dbReference type="RefSeq" id="WP_145147691.1">
    <property type="nucleotide sequence ID" value="NZ_VNIM01000004.1"/>
</dbReference>
<accession>A0A558RCW7</accession>
<keyword evidence="2" id="KW-1185">Reference proteome</keyword>
<dbReference type="Proteomes" id="UP000318681">
    <property type="component" value="Unassembled WGS sequence"/>
</dbReference>
<dbReference type="EMBL" id="VNIM01000004">
    <property type="protein sequence ID" value="TVV77173.1"/>
    <property type="molecule type" value="Genomic_DNA"/>
</dbReference>
<proteinExistence type="predicted"/>